<dbReference type="AlphaFoldDB" id="A0A0F9DHU2"/>
<comment type="caution">
    <text evidence="1">The sequence shown here is derived from an EMBL/GenBank/DDBJ whole genome shotgun (WGS) entry which is preliminary data.</text>
</comment>
<name>A0A0F9DHU2_9ZZZZ</name>
<sequence length="226" mass="26735">MAGGTPAANTLILLTRRLLSYVSPEWIAVFSNLYHSLRHALSPGAEQGMYEILDYDSTLDLKDIKGKTAVFERHQRVKFLQDHIIAFQDHAWGDGKIFAGYKISKGCAVDRYREGDRWNVLISLRETQSKGDIEDFYIERTVKNGFVQKEEWWQVEVWHRTHRLRLNLLFPKRRHCKRAVLHTRGGNKSVVLDRQHFHSLPNGRQLLRWEARNPRRAEIYTLRWQW</sequence>
<dbReference type="EMBL" id="LAZR01039316">
    <property type="protein sequence ID" value="KKL17296.1"/>
    <property type="molecule type" value="Genomic_DNA"/>
</dbReference>
<gene>
    <name evidence="1" type="ORF">LCGC14_2486990</name>
</gene>
<proteinExistence type="predicted"/>
<protein>
    <submittedName>
        <fullName evidence="1">Uncharacterized protein</fullName>
    </submittedName>
</protein>
<organism evidence="1">
    <name type="scientific">marine sediment metagenome</name>
    <dbReference type="NCBI Taxonomy" id="412755"/>
    <lineage>
        <taxon>unclassified sequences</taxon>
        <taxon>metagenomes</taxon>
        <taxon>ecological metagenomes</taxon>
    </lineage>
</organism>
<accession>A0A0F9DHU2</accession>
<reference evidence="1" key="1">
    <citation type="journal article" date="2015" name="Nature">
        <title>Complex archaea that bridge the gap between prokaryotes and eukaryotes.</title>
        <authorList>
            <person name="Spang A."/>
            <person name="Saw J.H."/>
            <person name="Jorgensen S.L."/>
            <person name="Zaremba-Niedzwiedzka K."/>
            <person name="Martijn J."/>
            <person name="Lind A.E."/>
            <person name="van Eijk R."/>
            <person name="Schleper C."/>
            <person name="Guy L."/>
            <person name="Ettema T.J."/>
        </authorList>
    </citation>
    <scope>NUCLEOTIDE SEQUENCE</scope>
</reference>
<evidence type="ECO:0000313" key="1">
    <source>
        <dbReference type="EMBL" id="KKL17296.1"/>
    </source>
</evidence>